<dbReference type="GO" id="GO:0033314">
    <property type="term" value="P:mitotic DNA replication checkpoint signaling"/>
    <property type="evidence" value="ECO:0007669"/>
    <property type="project" value="TreeGrafter"/>
</dbReference>
<dbReference type="SMART" id="SM00292">
    <property type="entry name" value="BRCT"/>
    <property type="match status" value="3"/>
</dbReference>
<organism evidence="4 5">
    <name type="scientific">Sungouiella intermedia</name>
    <dbReference type="NCBI Taxonomy" id="45354"/>
    <lineage>
        <taxon>Eukaryota</taxon>
        <taxon>Fungi</taxon>
        <taxon>Dikarya</taxon>
        <taxon>Ascomycota</taxon>
        <taxon>Saccharomycotina</taxon>
        <taxon>Pichiomycetes</taxon>
        <taxon>Metschnikowiaceae</taxon>
        <taxon>Sungouiella</taxon>
    </lineage>
</organism>
<evidence type="ECO:0000313" key="5">
    <source>
        <dbReference type="Proteomes" id="UP000182259"/>
    </source>
</evidence>
<evidence type="ECO:0000256" key="1">
    <source>
        <dbReference type="ARBA" id="ARBA00022737"/>
    </source>
</evidence>
<dbReference type="PANTHER" id="PTHR13561">
    <property type="entry name" value="DNA REPLICATION REGULATOR DPB11-RELATED"/>
    <property type="match status" value="1"/>
</dbReference>
<name>A0A1L0FX06_9ASCO</name>
<dbReference type="CDD" id="cd00027">
    <property type="entry name" value="BRCT"/>
    <property type="match status" value="1"/>
</dbReference>
<gene>
    <name evidence="4" type="ORF">SAMEA4029009_CIC11G00000004025</name>
</gene>
<proteinExistence type="predicted"/>
<dbReference type="GO" id="GO:0006270">
    <property type="term" value="P:DNA replication initiation"/>
    <property type="evidence" value="ECO:0007669"/>
    <property type="project" value="TreeGrafter"/>
</dbReference>
<evidence type="ECO:0000256" key="2">
    <source>
        <dbReference type="SAM" id="MobiDB-lite"/>
    </source>
</evidence>
<accession>A0A1L0FX06</accession>
<dbReference type="EMBL" id="LT635764">
    <property type="protein sequence ID" value="SGZ49114.1"/>
    <property type="molecule type" value="Genomic_DNA"/>
</dbReference>
<protein>
    <submittedName>
        <fullName evidence="4">CIC11C00000004025</fullName>
    </submittedName>
</protein>
<dbReference type="Gene3D" id="3.40.50.10190">
    <property type="entry name" value="BRCT domain"/>
    <property type="match status" value="4"/>
</dbReference>
<reference evidence="5" key="1">
    <citation type="submission" date="2016-10" db="EMBL/GenBank/DDBJ databases">
        <authorList>
            <person name="Geijer C."/>
            <person name="Jareborg N."/>
            <person name="Dainat J."/>
        </authorList>
    </citation>
    <scope>NUCLEOTIDE SEQUENCE [LARGE SCALE GENOMIC DNA]</scope>
    <source>
        <strain evidence="5">PYCC 4715</strain>
    </source>
</reference>
<sequence>MESGRRHEIGNKIVALGGTHYTDLMSSVQYLVVGKRNTEKYRYSIRYRHDMVFLTEEAVTEIHSRWVAGHDYGLDLDTFRLPVFLNFTVCVARVEKPSSQELVKLFGEKFRNPPSGKFQLEPKNAFKADEIIRVMSMLGAKVSTTLTPTCDVLVGTDTAGRRYTMANEWKIPAVHPLWVFDSCLRGAALDLDDYVVNCEVGNLYNNGSSHTAQIIRDSTWDDPGSEDEKGSQANGTKNNKVSRETAQSEYDTGTLESLLFLGFKFLPVGYLIPQQKVLKKVVESHHGEIADSGDDDTITHILLLVKNGPQANLMLSALSSGTKRRVHSKDIQVVTDWFIERSIYYNEARQDNWSKPLQGLVPLATRYKVCVSGFTGVELLHIEKLVGYLNLEFCEVLNSNRDLLIINVNLFKKAFLKNSPELFEYKHKDILNCPVYSNGEASRSVATLSSKNKINAAKKWNIPIVSIAYLWEMIERLTGKSHLQMPDILDLAWCILLLKPWHGPLHFWISFGK</sequence>
<keyword evidence="1" id="KW-0677">Repeat</keyword>
<dbReference type="Pfam" id="PF00533">
    <property type="entry name" value="BRCT"/>
    <property type="match status" value="1"/>
</dbReference>
<evidence type="ECO:0000313" key="4">
    <source>
        <dbReference type="EMBL" id="SGZ49114.1"/>
    </source>
</evidence>
<dbReference type="GO" id="GO:0007095">
    <property type="term" value="P:mitotic G2 DNA damage checkpoint signaling"/>
    <property type="evidence" value="ECO:0007669"/>
    <property type="project" value="TreeGrafter"/>
</dbReference>
<feature type="region of interest" description="Disordered" evidence="2">
    <location>
        <begin position="217"/>
        <end position="245"/>
    </location>
</feature>
<dbReference type="PROSITE" id="PS50172">
    <property type="entry name" value="BRCT"/>
    <property type="match status" value="2"/>
</dbReference>
<dbReference type="AlphaFoldDB" id="A0A1L0FX06"/>
<evidence type="ECO:0000259" key="3">
    <source>
        <dbReference type="PROSITE" id="PS50172"/>
    </source>
</evidence>
<feature type="domain" description="BRCT" evidence="3">
    <location>
        <begin position="129"/>
        <end position="196"/>
    </location>
</feature>
<dbReference type="InterPro" id="IPR001357">
    <property type="entry name" value="BRCT_dom"/>
</dbReference>
<dbReference type="Proteomes" id="UP000182259">
    <property type="component" value="Chromosome I"/>
</dbReference>
<feature type="compositionally biased region" description="Polar residues" evidence="2">
    <location>
        <begin position="231"/>
        <end position="245"/>
    </location>
</feature>
<dbReference type="SUPFAM" id="SSF52113">
    <property type="entry name" value="BRCT domain"/>
    <property type="match status" value="3"/>
</dbReference>
<dbReference type="PANTHER" id="PTHR13561:SF20">
    <property type="entry name" value="DNA TOPOISOMERASE 2-BINDING PROTEIN 1"/>
    <property type="match status" value="1"/>
</dbReference>
<dbReference type="InterPro" id="IPR036420">
    <property type="entry name" value="BRCT_dom_sf"/>
</dbReference>
<feature type="domain" description="BRCT" evidence="3">
    <location>
        <begin position="1"/>
        <end position="67"/>
    </location>
</feature>